<accession>A0A834T0N0</accession>
<dbReference type="AlphaFoldDB" id="A0A834T0N0"/>
<sequence>MYCLSFKLSKCSKNLICFFTITQLLQSPLIHASCFFHLSILHLELGVAYPRINLRVPLYKSFEYPSSSLNFLISDLKLDERHPSLLIGHPIHPPLENLPRASHIPKHLLHVNVFVPQLIDSRQKSNRPIPNVPRTVDEPVLHLCLGVLEPERVILPIVGEFIDVDYLPFRPAYFSRLLKLASLAKNMFGCDLYWSWCFVLDRNRSRKHRLRVSASRVHGENKYRSCL</sequence>
<protein>
    <submittedName>
        <fullName evidence="1">Uncharacterized protein</fullName>
    </submittedName>
</protein>
<dbReference type="OrthoDB" id="1816906at2759"/>
<comment type="caution">
    <text evidence="1">The sequence shown here is derived from an EMBL/GenBank/DDBJ whole genome shotgun (WGS) entry which is preliminary data.</text>
</comment>
<evidence type="ECO:0000313" key="2">
    <source>
        <dbReference type="Proteomes" id="UP000634136"/>
    </source>
</evidence>
<keyword evidence="2" id="KW-1185">Reference proteome</keyword>
<gene>
    <name evidence="1" type="ORF">G2W53_034645</name>
</gene>
<name>A0A834T0N0_9FABA</name>
<dbReference type="Proteomes" id="UP000634136">
    <property type="component" value="Unassembled WGS sequence"/>
</dbReference>
<dbReference type="EMBL" id="JAAIUW010000010">
    <property type="protein sequence ID" value="KAF7813669.1"/>
    <property type="molecule type" value="Genomic_DNA"/>
</dbReference>
<proteinExistence type="predicted"/>
<evidence type="ECO:0000313" key="1">
    <source>
        <dbReference type="EMBL" id="KAF7813669.1"/>
    </source>
</evidence>
<organism evidence="1 2">
    <name type="scientific">Senna tora</name>
    <dbReference type="NCBI Taxonomy" id="362788"/>
    <lineage>
        <taxon>Eukaryota</taxon>
        <taxon>Viridiplantae</taxon>
        <taxon>Streptophyta</taxon>
        <taxon>Embryophyta</taxon>
        <taxon>Tracheophyta</taxon>
        <taxon>Spermatophyta</taxon>
        <taxon>Magnoliopsida</taxon>
        <taxon>eudicotyledons</taxon>
        <taxon>Gunneridae</taxon>
        <taxon>Pentapetalae</taxon>
        <taxon>rosids</taxon>
        <taxon>fabids</taxon>
        <taxon>Fabales</taxon>
        <taxon>Fabaceae</taxon>
        <taxon>Caesalpinioideae</taxon>
        <taxon>Cassia clade</taxon>
        <taxon>Senna</taxon>
    </lineage>
</organism>
<reference evidence="1" key="1">
    <citation type="submission" date="2020-09" db="EMBL/GenBank/DDBJ databases">
        <title>Genome-Enabled Discovery of Anthraquinone Biosynthesis in Senna tora.</title>
        <authorList>
            <person name="Kang S.-H."/>
            <person name="Pandey R.P."/>
            <person name="Lee C.-M."/>
            <person name="Sim J.-S."/>
            <person name="Jeong J.-T."/>
            <person name="Choi B.-S."/>
            <person name="Jung M."/>
            <person name="Ginzburg D."/>
            <person name="Zhao K."/>
            <person name="Won S.Y."/>
            <person name="Oh T.-J."/>
            <person name="Yu Y."/>
            <person name="Kim N.-H."/>
            <person name="Lee O.R."/>
            <person name="Lee T.-H."/>
            <person name="Bashyal P."/>
            <person name="Kim T.-S."/>
            <person name="Lee W.-H."/>
            <person name="Kawkins C."/>
            <person name="Kim C.-K."/>
            <person name="Kim J.S."/>
            <person name="Ahn B.O."/>
            <person name="Rhee S.Y."/>
            <person name="Sohng J.K."/>
        </authorList>
    </citation>
    <scope>NUCLEOTIDE SEQUENCE</scope>
    <source>
        <tissue evidence="1">Leaf</tissue>
    </source>
</reference>